<accession>C6LC50</accession>
<feature type="domain" description="Histidine kinase" evidence="10">
    <location>
        <begin position="380"/>
        <end position="598"/>
    </location>
</feature>
<dbReference type="InterPro" id="IPR003660">
    <property type="entry name" value="HAMP_dom"/>
</dbReference>
<dbReference type="PROSITE" id="PS50885">
    <property type="entry name" value="HAMP"/>
    <property type="match status" value="1"/>
</dbReference>
<dbReference type="eggNOG" id="COG5002">
    <property type="taxonomic scope" value="Bacteria"/>
</dbReference>
<evidence type="ECO:0000313" key="12">
    <source>
        <dbReference type="EMBL" id="EET62003.1"/>
    </source>
</evidence>
<dbReference type="InterPro" id="IPR036097">
    <property type="entry name" value="HisK_dim/P_sf"/>
</dbReference>
<feature type="coiled-coil region" evidence="8">
    <location>
        <begin position="339"/>
        <end position="370"/>
    </location>
</feature>
<gene>
    <name evidence="12" type="ORF">BRYFOR_06197</name>
</gene>
<dbReference type="GO" id="GO:0005886">
    <property type="term" value="C:plasma membrane"/>
    <property type="evidence" value="ECO:0007669"/>
    <property type="project" value="TreeGrafter"/>
</dbReference>
<feature type="domain" description="HAMP" evidence="11">
    <location>
        <begin position="299"/>
        <end position="351"/>
    </location>
</feature>
<evidence type="ECO:0000256" key="3">
    <source>
        <dbReference type="ARBA" id="ARBA00012438"/>
    </source>
</evidence>
<evidence type="ECO:0000256" key="5">
    <source>
        <dbReference type="ARBA" id="ARBA00022679"/>
    </source>
</evidence>
<dbReference type="CDD" id="cd00075">
    <property type="entry name" value="HATPase"/>
    <property type="match status" value="1"/>
</dbReference>
<dbReference type="PANTHER" id="PTHR45453">
    <property type="entry name" value="PHOSPHATE REGULON SENSOR PROTEIN PHOR"/>
    <property type="match status" value="1"/>
</dbReference>
<dbReference type="CDD" id="cd00082">
    <property type="entry name" value="HisKA"/>
    <property type="match status" value="1"/>
</dbReference>
<name>C6LC50_9FIRM</name>
<evidence type="ECO:0000259" key="11">
    <source>
        <dbReference type="PROSITE" id="PS50885"/>
    </source>
</evidence>
<dbReference type="Pfam" id="PF02518">
    <property type="entry name" value="HATPase_c"/>
    <property type="match status" value="1"/>
</dbReference>
<dbReference type="SUPFAM" id="SSF55874">
    <property type="entry name" value="ATPase domain of HSP90 chaperone/DNA topoisomerase II/histidine kinase"/>
    <property type="match status" value="1"/>
</dbReference>
<dbReference type="CDD" id="cd06225">
    <property type="entry name" value="HAMP"/>
    <property type="match status" value="1"/>
</dbReference>
<evidence type="ECO:0000256" key="4">
    <source>
        <dbReference type="ARBA" id="ARBA00022553"/>
    </source>
</evidence>
<evidence type="ECO:0000259" key="10">
    <source>
        <dbReference type="PROSITE" id="PS50109"/>
    </source>
</evidence>
<evidence type="ECO:0000256" key="6">
    <source>
        <dbReference type="ARBA" id="ARBA00022777"/>
    </source>
</evidence>
<comment type="caution">
    <text evidence="12">The sequence shown here is derived from an EMBL/GenBank/DDBJ whole genome shotgun (WGS) entry which is preliminary data.</text>
</comment>
<feature type="compositionally biased region" description="Acidic residues" evidence="9">
    <location>
        <begin position="165"/>
        <end position="182"/>
    </location>
</feature>
<protein>
    <recommendedName>
        <fullName evidence="3">histidine kinase</fullName>
        <ecNumber evidence="3">2.7.13.3</ecNumber>
    </recommendedName>
</protein>
<dbReference type="PRINTS" id="PR00344">
    <property type="entry name" value="BCTRLSENSOR"/>
</dbReference>
<dbReference type="EMBL" id="ACCL02000004">
    <property type="protein sequence ID" value="EET62003.1"/>
    <property type="molecule type" value="Genomic_DNA"/>
</dbReference>
<dbReference type="Pfam" id="PF00512">
    <property type="entry name" value="HisKA"/>
    <property type="match status" value="1"/>
</dbReference>
<keyword evidence="6 12" id="KW-0418">Kinase</keyword>
<dbReference type="GO" id="GO:0004721">
    <property type="term" value="F:phosphoprotein phosphatase activity"/>
    <property type="evidence" value="ECO:0007669"/>
    <property type="project" value="TreeGrafter"/>
</dbReference>
<dbReference type="Pfam" id="PF00672">
    <property type="entry name" value="HAMP"/>
    <property type="match status" value="1"/>
</dbReference>
<dbReference type="EC" id="2.7.13.3" evidence="3"/>
<evidence type="ECO:0000256" key="8">
    <source>
        <dbReference type="SAM" id="Coils"/>
    </source>
</evidence>
<comment type="subcellular location">
    <subcellularLocation>
        <location evidence="2">Membrane</location>
    </subcellularLocation>
</comment>
<evidence type="ECO:0000313" key="13">
    <source>
        <dbReference type="Proteomes" id="UP000005561"/>
    </source>
</evidence>
<sequence length="609" mass="66327">MIKKIRTSLTIKIFLLVAALLLAASGVTYAAVARFLPTYYSNELEKSIDQLSQELVKTIESFSSIGDAITAIDLFQANSQASVTILDEDGYYVWASLAEETVAEGSAAEEDFVIQYVTGDAAGDAVSAGNDTVVEEVEETVVAEDTASGKDASEEEDTASGKDAPEEEDIALGQDALEEEDTASGKDAPEEGDTALGQDAAAGQESADMETVWEAPADAEASADVGTAWEEGTALSSGVAADTTVKKYDLEVGGKPYTMLVTGGMQPVDQAMGILRQIFPWIFAVAVCMAVISALAASLYLTLPVVRLSRLSRKMAELDFSGTYTGKRRDEIGALGADLNELAENLSGALSKLQQANARLKSDIELEREQERKRMAFFSAVSHELKTPITILKGHLTGMLQGVGEYRDREYYLRRSQETAEKMEEMVQELLTVSRMETTPFTVSRTDIAEQLRLQLAELTELFEAKELRLALELPEHLWVDVNAALMEKVLRNLLTNALRYTPAGEENRICVHLYQKGQLVFFNIENTGVHIPEDALPHIFEAFYRVEQSRSRQMGGSGLGLYIVKMALEMHGADAGAYGAENTRDGVRFFFVLDACGPRSAPAGLPRK</sequence>
<feature type="region of interest" description="Disordered" evidence="9">
    <location>
        <begin position="141"/>
        <end position="210"/>
    </location>
</feature>
<evidence type="ECO:0000256" key="7">
    <source>
        <dbReference type="ARBA" id="ARBA00023012"/>
    </source>
</evidence>
<dbReference type="InterPro" id="IPR036890">
    <property type="entry name" value="HATPase_C_sf"/>
</dbReference>
<dbReference type="SUPFAM" id="SSF47384">
    <property type="entry name" value="Homodimeric domain of signal transducing histidine kinase"/>
    <property type="match status" value="1"/>
</dbReference>
<dbReference type="InterPro" id="IPR005467">
    <property type="entry name" value="His_kinase_dom"/>
</dbReference>
<dbReference type="SMART" id="SM00387">
    <property type="entry name" value="HATPase_c"/>
    <property type="match status" value="1"/>
</dbReference>
<dbReference type="SMART" id="SM00388">
    <property type="entry name" value="HisKA"/>
    <property type="match status" value="1"/>
</dbReference>
<dbReference type="SUPFAM" id="SSF158472">
    <property type="entry name" value="HAMP domain-like"/>
    <property type="match status" value="1"/>
</dbReference>
<keyword evidence="13" id="KW-1185">Reference proteome</keyword>
<dbReference type="STRING" id="168384.SAMN05660368_00470"/>
<dbReference type="InterPro" id="IPR050351">
    <property type="entry name" value="BphY/WalK/GraS-like"/>
</dbReference>
<dbReference type="Proteomes" id="UP000005561">
    <property type="component" value="Unassembled WGS sequence"/>
</dbReference>
<dbReference type="GO" id="GO:0000155">
    <property type="term" value="F:phosphorelay sensor kinase activity"/>
    <property type="evidence" value="ECO:0007669"/>
    <property type="project" value="InterPro"/>
</dbReference>
<keyword evidence="4" id="KW-0597">Phosphoprotein</keyword>
<keyword evidence="8" id="KW-0175">Coiled coil</keyword>
<dbReference type="OrthoDB" id="9762826at2"/>
<comment type="catalytic activity">
    <reaction evidence="1">
        <text>ATP + protein L-histidine = ADP + protein N-phospho-L-histidine.</text>
        <dbReference type="EC" id="2.7.13.3"/>
    </reaction>
</comment>
<dbReference type="RefSeq" id="WP_006860992.1">
    <property type="nucleotide sequence ID" value="NZ_ACCL02000004.1"/>
</dbReference>
<feature type="coiled-coil region" evidence="8">
    <location>
        <begin position="413"/>
        <end position="469"/>
    </location>
</feature>
<evidence type="ECO:0000256" key="9">
    <source>
        <dbReference type="SAM" id="MobiDB-lite"/>
    </source>
</evidence>
<dbReference type="InterPro" id="IPR003594">
    <property type="entry name" value="HATPase_dom"/>
</dbReference>
<dbReference type="Gene3D" id="6.10.340.10">
    <property type="match status" value="1"/>
</dbReference>
<dbReference type="InterPro" id="IPR004358">
    <property type="entry name" value="Sig_transdc_His_kin-like_C"/>
</dbReference>
<dbReference type="PANTHER" id="PTHR45453:SF3">
    <property type="entry name" value="HISTIDINE KINASE"/>
    <property type="match status" value="1"/>
</dbReference>
<dbReference type="InterPro" id="IPR003661">
    <property type="entry name" value="HisK_dim/P_dom"/>
</dbReference>
<dbReference type="FunFam" id="1.10.287.130:FF:000001">
    <property type="entry name" value="Two-component sensor histidine kinase"/>
    <property type="match status" value="1"/>
</dbReference>
<evidence type="ECO:0000256" key="2">
    <source>
        <dbReference type="ARBA" id="ARBA00004370"/>
    </source>
</evidence>
<dbReference type="AlphaFoldDB" id="C6LC50"/>
<dbReference type="GO" id="GO:0016036">
    <property type="term" value="P:cellular response to phosphate starvation"/>
    <property type="evidence" value="ECO:0007669"/>
    <property type="project" value="TreeGrafter"/>
</dbReference>
<keyword evidence="5" id="KW-0808">Transferase</keyword>
<dbReference type="SMART" id="SM00304">
    <property type="entry name" value="HAMP"/>
    <property type="match status" value="1"/>
</dbReference>
<proteinExistence type="predicted"/>
<evidence type="ECO:0000256" key="1">
    <source>
        <dbReference type="ARBA" id="ARBA00000085"/>
    </source>
</evidence>
<dbReference type="Gene3D" id="1.10.287.130">
    <property type="match status" value="1"/>
</dbReference>
<organism evidence="12 13">
    <name type="scientific">Marvinbryantia formatexigens DSM 14469</name>
    <dbReference type="NCBI Taxonomy" id="478749"/>
    <lineage>
        <taxon>Bacteria</taxon>
        <taxon>Bacillati</taxon>
        <taxon>Bacillota</taxon>
        <taxon>Clostridia</taxon>
        <taxon>Lachnospirales</taxon>
        <taxon>Lachnospiraceae</taxon>
        <taxon>Marvinbryantia</taxon>
    </lineage>
</organism>
<dbReference type="PROSITE" id="PS50109">
    <property type="entry name" value="HIS_KIN"/>
    <property type="match status" value="1"/>
</dbReference>
<dbReference type="Gene3D" id="3.30.565.10">
    <property type="entry name" value="Histidine kinase-like ATPase, C-terminal domain"/>
    <property type="match status" value="1"/>
</dbReference>
<keyword evidence="7" id="KW-0902">Two-component regulatory system</keyword>
<reference evidence="12" key="1">
    <citation type="submission" date="2009-07" db="EMBL/GenBank/DDBJ databases">
        <authorList>
            <person name="Weinstock G."/>
            <person name="Sodergren E."/>
            <person name="Clifton S."/>
            <person name="Fulton L."/>
            <person name="Fulton B."/>
            <person name="Courtney L."/>
            <person name="Fronick C."/>
            <person name="Harrison M."/>
            <person name="Strong C."/>
            <person name="Farmer C."/>
            <person name="Delahaunty K."/>
            <person name="Markovic C."/>
            <person name="Hall O."/>
            <person name="Minx P."/>
            <person name="Tomlinson C."/>
            <person name="Mitreva M."/>
            <person name="Nelson J."/>
            <person name="Hou S."/>
            <person name="Wollam A."/>
            <person name="Pepin K.H."/>
            <person name="Johnson M."/>
            <person name="Bhonagiri V."/>
            <person name="Nash W.E."/>
            <person name="Warren W."/>
            <person name="Chinwalla A."/>
            <person name="Mardis E.R."/>
            <person name="Wilson R.K."/>
        </authorList>
    </citation>
    <scope>NUCLEOTIDE SEQUENCE [LARGE SCALE GENOMIC DNA]</scope>
    <source>
        <strain evidence="12">DSM 14469</strain>
    </source>
</reference>